<evidence type="ECO:0000256" key="2">
    <source>
        <dbReference type="ARBA" id="ARBA00010617"/>
    </source>
</evidence>
<keyword evidence="9" id="KW-1185">Reference proteome</keyword>
<dbReference type="PANTHER" id="PTHR24305:SF77">
    <property type="entry name" value="CYTOCHROME P450 MONOOXYGENASE"/>
    <property type="match status" value="1"/>
</dbReference>
<evidence type="ECO:0000256" key="3">
    <source>
        <dbReference type="ARBA" id="ARBA00022617"/>
    </source>
</evidence>
<dbReference type="SUPFAM" id="SSF48264">
    <property type="entry name" value="Cytochrome P450"/>
    <property type="match status" value="1"/>
</dbReference>
<dbReference type="PRINTS" id="PR00385">
    <property type="entry name" value="P450"/>
</dbReference>
<gene>
    <name evidence="8" type="ORF">PG994_015010</name>
</gene>
<reference evidence="8 9" key="1">
    <citation type="submission" date="2023-01" db="EMBL/GenBank/DDBJ databases">
        <title>Analysis of 21 Apiospora genomes using comparative genomics revels a genus with tremendous synthesis potential of carbohydrate active enzymes and secondary metabolites.</title>
        <authorList>
            <person name="Sorensen T."/>
        </authorList>
    </citation>
    <scope>NUCLEOTIDE SEQUENCE [LARGE SCALE GENOMIC DNA]</scope>
    <source>
        <strain evidence="8 9">CBS 135458</strain>
    </source>
</reference>
<name>A0ABR1SVA2_9PEZI</name>
<dbReference type="InterPro" id="IPR001128">
    <property type="entry name" value="Cyt_P450"/>
</dbReference>
<evidence type="ECO:0000313" key="9">
    <source>
        <dbReference type="Proteomes" id="UP001480595"/>
    </source>
</evidence>
<sequence>MQDSKRHDRLRAKFTPAFIGKDVLEGAEAIVDDHLTTLLELIEQKYITTPDSYSPMDLTKVITYLTTENTSCMVLGQDFECVKRDDGFHGYNHSIESCLHVLSSLIVLPAFQKFMDTPWLRSIDLMRPALRPILDIAESSAAKRFGEKRIEKKDMLAVKATILYIISSPTVYRKLQQEIDESLASGRVTTSPISSSQTRELPYLQAVIKESLRSFPPAVILPAASGQGEVVCGKLVPAGTNVEPSLKTAARDKGVYGDDADSFRPERWIEADGEKLRAMEETSRLIWGGPGRWECLGKKIALIELDKVFFEVSLALVEFDLLLKILTNLYLKPSCSDDSTWL</sequence>
<evidence type="ECO:0000313" key="8">
    <source>
        <dbReference type="EMBL" id="KAK8038243.1"/>
    </source>
</evidence>
<evidence type="ECO:0000256" key="4">
    <source>
        <dbReference type="ARBA" id="ARBA00022723"/>
    </source>
</evidence>
<dbReference type="RefSeq" id="XP_066708095.1">
    <property type="nucleotide sequence ID" value="XM_066866419.1"/>
</dbReference>
<evidence type="ECO:0000256" key="6">
    <source>
        <dbReference type="ARBA" id="ARBA00023004"/>
    </source>
</evidence>
<accession>A0ABR1SVA2</accession>
<dbReference type="PANTHER" id="PTHR24305">
    <property type="entry name" value="CYTOCHROME P450"/>
    <property type="match status" value="1"/>
</dbReference>
<evidence type="ECO:0000256" key="1">
    <source>
        <dbReference type="ARBA" id="ARBA00001971"/>
    </source>
</evidence>
<dbReference type="EMBL" id="JAQQWL010000016">
    <property type="protein sequence ID" value="KAK8038243.1"/>
    <property type="molecule type" value="Genomic_DNA"/>
</dbReference>
<evidence type="ECO:0000256" key="5">
    <source>
        <dbReference type="ARBA" id="ARBA00023002"/>
    </source>
</evidence>
<comment type="caution">
    <text evidence="8">The sequence shown here is derived from an EMBL/GenBank/DDBJ whole genome shotgun (WGS) entry which is preliminary data.</text>
</comment>
<dbReference type="Pfam" id="PF00067">
    <property type="entry name" value="p450"/>
    <property type="match status" value="1"/>
</dbReference>
<dbReference type="GeneID" id="92099482"/>
<protein>
    <submittedName>
        <fullName evidence="8">Cytochrome P450 monooxygenase lolP1</fullName>
    </submittedName>
</protein>
<proteinExistence type="inferred from homology"/>
<dbReference type="Gene3D" id="1.10.630.10">
    <property type="entry name" value="Cytochrome P450"/>
    <property type="match status" value="2"/>
</dbReference>
<dbReference type="InterPro" id="IPR036396">
    <property type="entry name" value="Cyt_P450_sf"/>
</dbReference>
<comment type="cofactor">
    <cofactor evidence="1">
        <name>heme</name>
        <dbReference type="ChEBI" id="CHEBI:30413"/>
    </cofactor>
</comment>
<keyword evidence="3" id="KW-0349">Heme</keyword>
<keyword evidence="5" id="KW-0560">Oxidoreductase</keyword>
<keyword evidence="7 8" id="KW-0503">Monooxygenase</keyword>
<dbReference type="Proteomes" id="UP001480595">
    <property type="component" value="Unassembled WGS sequence"/>
</dbReference>
<dbReference type="InterPro" id="IPR050121">
    <property type="entry name" value="Cytochrome_P450_monoxygenase"/>
</dbReference>
<keyword evidence="6" id="KW-0408">Iron</keyword>
<organism evidence="8 9">
    <name type="scientific">Apiospora phragmitis</name>
    <dbReference type="NCBI Taxonomy" id="2905665"/>
    <lineage>
        <taxon>Eukaryota</taxon>
        <taxon>Fungi</taxon>
        <taxon>Dikarya</taxon>
        <taxon>Ascomycota</taxon>
        <taxon>Pezizomycotina</taxon>
        <taxon>Sordariomycetes</taxon>
        <taxon>Xylariomycetidae</taxon>
        <taxon>Amphisphaeriales</taxon>
        <taxon>Apiosporaceae</taxon>
        <taxon>Apiospora</taxon>
    </lineage>
</organism>
<keyword evidence="4" id="KW-0479">Metal-binding</keyword>
<evidence type="ECO:0000256" key="7">
    <source>
        <dbReference type="ARBA" id="ARBA00023033"/>
    </source>
</evidence>
<comment type="similarity">
    <text evidence="2">Belongs to the cytochrome P450 family.</text>
</comment>
<dbReference type="GO" id="GO:0004497">
    <property type="term" value="F:monooxygenase activity"/>
    <property type="evidence" value="ECO:0007669"/>
    <property type="project" value="UniProtKB-KW"/>
</dbReference>